<evidence type="ECO:0000313" key="1">
    <source>
        <dbReference type="EMBL" id="RAI82426.1"/>
    </source>
</evidence>
<proteinExistence type="predicted"/>
<dbReference type="AlphaFoldDB" id="A0A2G5NT66"/>
<dbReference type="Gene3D" id="1.10.287.760">
    <property type="entry name" value="YqgQ-like"/>
    <property type="match status" value="1"/>
</dbReference>
<dbReference type="InterPro" id="IPR009256">
    <property type="entry name" value="YqgQ-like"/>
</dbReference>
<dbReference type="InterPro" id="IPR023164">
    <property type="entry name" value="YqgQ-like_sf"/>
</dbReference>
<dbReference type="RefSeq" id="WP_099578445.1">
    <property type="nucleotide sequence ID" value="NZ_MJBI02000001.1"/>
</dbReference>
<dbReference type="Proteomes" id="UP000229523">
    <property type="component" value="Unassembled WGS sequence"/>
</dbReference>
<keyword evidence="2" id="KW-1185">Reference proteome</keyword>
<protein>
    <submittedName>
        <fullName evidence="1">DUF910 family protein</fullName>
    </submittedName>
</protein>
<evidence type="ECO:0000313" key="2">
    <source>
        <dbReference type="Proteomes" id="UP000229523"/>
    </source>
</evidence>
<reference evidence="1 2" key="1">
    <citation type="journal article" date="2018" name="Front. Microbiol.">
        <title>Description and Comparative Genomics of Macrococcus caseolyticus subsp. hominis subsp. nov., Macrococcus goetzii sp. nov., Macrococcus epidermidis sp. nov., and Macrococcus bohemicus sp. nov., Novel Macrococci From Human Clinical Material With Virulence Potential and Suspected Uptake of Foreign DNA by Natural Transformation.</title>
        <authorList>
            <person name="Maslanova I."/>
            <person name="Wertheimer Z."/>
            <person name="Sedlacek I."/>
            <person name="Svec P."/>
            <person name="Indrakova A."/>
            <person name="Kovarovic V."/>
            <person name="Schumann P."/>
            <person name="Sproer C."/>
            <person name="Kralova S."/>
            <person name="Sedo O."/>
            <person name="Kristofova L."/>
            <person name="Vrbovska V."/>
            <person name="Fuzik T."/>
            <person name="Petras P."/>
            <person name="Zdrahal Z."/>
            <person name="Ruzickova V."/>
            <person name="Doskar J."/>
            <person name="Pantucek R."/>
        </authorList>
    </citation>
    <scope>NUCLEOTIDE SEQUENCE [LARGE SCALE GENOMIC DNA]</scope>
    <source>
        <strain evidence="1 2">CCM 4927</strain>
    </source>
</reference>
<dbReference type="SUPFAM" id="SSF158379">
    <property type="entry name" value="YqgQ-like"/>
    <property type="match status" value="1"/>
</dbReference>
<organism evidence="1 2">
    <name type="scientific">Macrococcoides goetzii</name>
    <dbReference type="NCBI Taxonomy" id="1891097"/>
    <lineage>
        <taxon>Bacteria</taxon>
        <taxon>Bacillati</taxon>
        <taxon>Bacillota</taxon>
        <taxon>Bacilli</taxon>
        <taxon>Bacillales</taxon>
        <taxon>Staphylococcaceae</taxon>
        <taxon>Macrococcoides</taxon>
    </lineage>
</organism>
<dbReference type="Pfam" id="PF06014">
    <property type="entry name" value="YqgQ-like"/>
    <property type="match status" value="1"/>
</dbReference>
<sequence length="63" mass="7493">MQSFYDVQQLLKQFGIIIYFKDEKDTIEMMNQEIKSLHDAGIITNEQFVQARLILNQRKMGKL</sequence>
<name>A0A2G5NT66_9STAP</name>
<comment type="caution">
    <text evidence="1">The sequence shown here is derived from an EMBL/GenBank/DDBJ whole genome shotgun (WGS) entry which is preliminary data.</text>
</comment>
<dbReference type="EMBL" id="MJBI02000001">
    <property type="protein sequence ID" value="RAI82426.1"/>
    <property type="molecule type" value="Genomic_DNA"/>
</dbReference>
<gene>
    <name evidence="1" type="ORF">BFS35_001715</name>
</gene>
<accession>A0A2G5NT66</accession>